<dbReference type="KEGG" id="srho:HH216_01650"/>
<evidence type="ECO:0000313" key="4">
    <source>
        <dbReference type="EMBL" id="QJD77268.1"/>
    </source>
</evidence>
<feature type="signal peptide" evidence="2">
    <location>
        <begin position="1"/>
        <end position="19"/>
    </location>
</feature>
<dbReference type="AlphaFoldDB" id="A0A7L5DLG1"/>
<dbReference type="PANTHER" id="PTHR15337">
    <property type="entry name" value="ANTERIOR GRADIENT PROTEIN-RELATED"/>
    <property type="match status" value="1"/>
</dbReference>
<organism evidence="4 5">
    <name type="scientific">Spirosoma rhododendri</name>
    <dbReference type="NCBI Taxonomy" id="2728024"/>
    <lineage>
        <taxon>Bacteria</taxon>
        <taxon>Pseudomonadati</taxon>
        <taxon>Bacteroidota</taxon>
        <taxon>Cytophagia</taxon>
        <taxon>Cytophagales</taxon>
        <taxon>Cytophagaceae</taxon>
        <taxon>Spirosoma</taxon>
    </lineage>
</organism>
<feature type="domain" description="Thioredoxin" evidence="3">
    <location>
        <begin position="13"/>
        <end position="144"/>
    </location>
</feature>
<feature type="chain" id="PRO_5029917870" evidence="2">
    <location>
        <begin position="20"/>
        <end position="162"/>
    </location>
</feature>
<dbReference type="InterPro" id="IPR013766">
    <property type="entry name" value="Thioredoxin_domain"/>
</dbReference>
<name>A0A7L5DLG1_9BACT</name>
<sequence>MNRFVLVCLLLLSRPGVQASQSGGIQFFTGSWQQALAEARRQHKPIFLDIYAHWCPPCQRMAREALPSPVVGAAYNDRFINYQLDAEVGEGLSLARQYGIASYPTALFLTPDGQLIHRGVGYAGVNGMVQQANLVLRMPAMRRALRKRPAVTSLADTLRTSP</sequence>
<protein>
    <submittedName>
        <fullName evidence="4">Thioredoxin family protein</fullName>
    </submittedName>
</protein>
<dbReference type="EMBL" id="CP051677">
    <property type="protein sequence ID" value="QJD77268.1"/>
    <property type="molecule type" value="Genomic_DNA"/>
</dbReference>
<dbReference type="PANTHER" id="PTHR15337:SF11">
    <property type="entry name" value="THIOREDOXIN DOMAIN-CONTAINING PROTEIN"/>
    <property type="match status" value="1"/>
</dbReference>
<evidence type="ECO:0000256" key="1">
    <source>
        <dbReference type="ARBA" id="ARBA00022729"/>
    </source>
</evidence>
<proteinExistence type="predicted"/>
<dbReference type="Gene3D" id="3.40.30.10">
    <property type="entry name" value="Glutaredoxin"/>
    <property type="match status" value="1"/>
</dbReference>
<dbReference type="SUPFAM" id="SSF52833">
    <property type="entry name" value="Thioredoxin-like"/>
    <property type="match status" value="1"/>
</dbReference>
<dbReference type="Proteomes" id="UP000501128">
    <property type="component" value="Chromosome"/>
</dbReference>
<gene>
    <name evidence="4" type="ORF">HH216_01650</name>
</gene>
<dbReference type="Pfam" id="PF13899">
    <property type="entry name" value="Thioredoxin_7"/>
    <property type="match status" value="1"/>
</dbReference>
<evidence type="ECO:0000256" key="2">
    <source>
        <dbReference type="SAM" id="SignalP"/>
    </source>
</evidence>
<keyword evidence="5" id="KW-1185">Reference proteome</keyword>
<dbReference type="RefSeq" id="WP_169549211.1">
    <property type="nucleotide sequence ID" value="NZ_CP051677.1"/>
</dbReference>
<dbReference type="InterPro" id="IPR036249">
    <property type="entry name" value="Thioredoxin-like_sf"/>
</dbReference>
<accession>A0A7L5DLG1</accession>
<dbReference type="InterPro" id="IPR051099">
    <property type="entry name" value="AGR/TXD"/>
</dbReference>
<dbReference type="PROSITE" id="PS51352">
    <property type="entry name" value="THIOREDOXIN_2"/>
    <property type="match status" value="1"/>
</dbReference>
<keyword evidence="1 2" id="KW-0732">Signal</keyword>
<evidence type="ECO:0000313" key="5">
    <source>
        <dbReference type="Proteomes" id="UP000501128"/>
    </source>
</evidence>
<evidence type="ECO:0000259" key="3">
    <source>
        <dbReference type="PROSITE" id="PS51352"/>
    </source>
</evidence>
<reference evidence="4 5" key="1">
    <citation type="submission" date="2020-04" db="EMBL/GenBank/DDBJ databases">
        <title>Genome sequencing of novel species.</title>
        <authorList>
            <person name="Heo J."/>
            <person name="Kim S.-J."/>
            <person name="Kim J.-S."/>
            <person name="Hong S.-B."/>
            <person name="Kwon S.-W."/>
        </authorList>
    </citation>
    <scope>NUCLEOTIDE SEQUENCE [LARGE SCALE GENOMIC DNA]</scope>
    <source>
        <strain evidence="4 5">CJU-R4</strain>
    </source>
</reference>